<dbReference type="RefSeq" id="WP_198498927.1">
    <property type="nucleotide sequence ID" value="NZ_CP065989.1"/>
</dbReference>
<dbReference type="InterPro" id="IPR052159">
    <property type="entry name" value="Competence_DNA_uptake"/>
</dbReference>
<comment type="subcellular location">
    <subcellularLocation>
        <location evidence="1">Cell membrane</location>
        <topology evidence="1">Multi-pass membrane protein</topology>
    </subcellularLocation>
</comment>
<dbReference type="SMART" id="SM00849">
    <property type="entry name" value="Lactamase_B"/>
    <property type="match status" value="1"/>
</dbReference>
<feature type="transmembrane region" description="Helical" evidence="7">
    <location>
        <begin position="372"/>
        <end position="396"/>
    </location>
</feature>
<dbReference type="PANTHER" id="PTHR30619">
    <property type="entry name" value="DNA INTERNALIZATION/COMPETENCE PROTEIN COMEC/REC2"/>
    <property type="match status" value="1"/>
</dbReference>
<proteinExistence type="predicted"/>
<evidence type="ECO:0000313" key="10">
    <source>
        <dbReference type="Proteomes" id="UP000595374"/>
    </source>
</evidence>
<feature type="transmembrane region" description="Helical" evidence="7">
    <location>
        <begin position="21"/>
        <end position="37"/>
    </location>
</feature>
<keyword evidence="4 7" id="KW-1133">Transmembrane helix</keyword>
<keyword evidence="5 7" id="KW-0472">Membrane</keyword>
<feature type="region of interest" description="Disordered" evidence="6">
    <location>
        <begin position="615"/>
        <end position="676"/>
    </location>
</feature>
<dbReference type="GO" id="GO:0005886">
    <property type="term" value="C:plasma membrane"/>
    <property type="evidence" value="ECO:0007669"/>
    <property type="project" value="UniProtKB-SubCell"/>
</dbReference>
<feature type="transmembrane region" description="Helical" evidence="7">
    <location>
        <begin position="275"/>
        <end position="301"/>
    </location>
</feature>
<evidence type="ECO:0000256" key="2">
    <source>
        <dbReference type="ARBA" id="ARBA00022475"/>
    </source>
</evidence>
<dbReference type="AlphaFoldDB" id="A0A7T3ZXY9"/>
<dbReference type="NCBIfam" id="TIGR00360">
    <property type="entry name" value="ComEC_N-term"/>
    <property type="match status" value="1"/>
</dbReference>
<evidence type="ECO:0000256" key="6">
    <source>
        <dbReference type="SAM" id="MobiDB-lite"/>
    </source>
</evidence>
<feature type="transmembrane region" description="Helical" evidence="7">
    <location>
        <begin position="343"/>
        <end position="366"/>
    </location>
</feature>
<dbReference type="InterPro" id="IPR004477">
    <property type="entry name" value="ComEC_N"/>
</dbReference>
<organism evidence="9 10">
    <name type="scientific">Brevibacterium casei</name>
    <dbReference type="NCBI Taxonomy" id="33889"/>
    <lineage>
        <taxon>Bacteria</taxon>
        <taxon>Bacillati</taxon>
        <taxon>Actinomycetota</taxon>
        <taxon>Actinomycetes</taxon>
        <taxon>Micrococcales</taxon>
        <taxon>Brevibacteriaceae</taxon>
        <taxon>Brevibacterium</taxon>
    </lineage>
</organism>
<sequence>MRRQTRAGWQWARTTATLWPSSVRLVLCAGGLWVLALLAPGPWALVGVPVLIGLGFVVVHRRRFHHLGVGLVVFACLAAVQICVLTSARGPVENTETNGIVVGASTPGPSGWSRLTLLTGGGFTEVLAPAVPPAGAHVEMRTERLDDIRITRDEPRVTRAPNAVWRWRAEVRATLRENSLAAGTSGGALLPGLVVGDTEPQDAQMTDDMRVVSLTHLSAVSGTNVTIVSLGAGLLAGACRAGPRTRAAVGVLTCLGYVFVVGFEPSAIRAAGMAVAVALVFLRGGGIAPVAVIAATVALLLTGVPVLATSVGFVLSVISTTVIMFVVPLLLRRLLVRFPLAPSVLVSALVVPLVAQLACTPVLVAIDPRLGGWSVVANALASPAVLPATIAGFVSLVTGGIGLPGLPWIAEFTAWLGSLCAWWIVAVARVCARLPGASLAWPDPPVGSLVALAVLALFTVGVVLLIRKRLWGAPVVVLAIAFGAAVVVVGSPRPPARDWLVLVCDVGQGSATVVNLGDGRGLVIDAGKEPGPIDACLDDSGIAEVDLAISHFDADHSGGAAGTAWSRTVGQVWVSANVIGSPDVAQLVRDTGAEVVPLDRGRRLDIDGVAIEVLWPPGGGTGVPPSGRTSVPPAGAGPPVEGRGGTEGDDAGGTGQGNGRSESGQGSGGSESGTAARNEDSLVFRIDVGGLTVLIPGDVGEEEQFVLAQSLTPTDVLLAPHHGSSDLSVDFYRAARAQLGIVSVGENRYGHPTDRSLQAFGPVRVLRTDECGTIALYSGPRFSTARGCVSAGGEDDDGRVPGGR</sequence>
<name>A0A7T3ZXY9_9MICO</name>
<dbReference type="InterPro" id="IPR001279">
    <property type="entry name" value="Metallo-B-lactamas"/>
</dbReference>
<accession>A0A7T3ZXY9</accession>
<keyword evidence="3 7" id="KW-0812">Transmembrane</keyword>
<feature type="transmembrane region" description="Helical" evidence="7">
    <location>
        <begin position="408"/>
        <end position="426"/>
    </location>
</feature>
<gene>
    <name evidence="9" type="ORF">I6H47_13360</name>
</gene>
<evidence type="ECO:0000256" key="5">
    <source>
        <dbReference type="ARBA" id="ARBA00023136"/>
    </source>
</evidence>
<evidence type="ECO:0000256" key="3">
    <source>
        <dbReference type="ARBA" id="ARBA00022692"/>
    </source>
</evidence>
<protein>
    <submittedName>
        <fullName evidence="9">ComEC/Rec2 family competence protein</fullName>
    </submittedName>
</protein>
<dbReference type="Pfam" id="PF03772">
    <property type="entry name" value="Competence"/>
    <property type="match status" value="1"/>
</dbReference>
<feature type="transmembrane region" description="Helical" evidence="7">
    <location>
        <begin position="307"/>
        <end position="331"/>
    </location>
</feature>
<evidence type="ECO:0000256" key="1">
    <source>
        <dbReference type="ARBA" id="ARBA00004651"/>
    </source>
</evidence>
<feature type="domain" description="Metallo-beta-lactamase" evidence="8">
    <location>
        <begin position="508"/>
        <end position="722"/>
    </location>
</feature>
<feature type="transmembrane region" description="Helical" evidence="7">
    <location>
        <begin position="473"/>
        <end position="491"/>
    </location>
</feature>
<dbReference type="SUPFAM" id="SSF56281">
    <property type="entry name" value="Metallo-hydrolase/oxidoreductase"/>
    <property type="match status" value="1"/>
</dbReference>
<dbReference type="InterPro" id="IPR036866">
    <property type="entry name" value="RibonucZ/Hydroxyglut_hydro"/>
</dbReference>
<dbReference type="Gene3D" id="3.60.15.10">
    <property type="entry name" value="Ribonuclease Z/Hydroxyacylglutathione hydrolase-like"/>
    <property type="match status" value="1"/>
</dbReference>
<dbReference type="Proteomes" id="UP000595374">
    <property type="component" value="Chromosome"/>
</dbReference>
<evidence type="ECO:0000313" key="9">
    <source>
        <dbReference type="EMBL" id="QQB13766.1"/>
    </source>
</evidence>
<feature type="transmembrane region" description="Helical" evidence="7">
    <location>
        <begin position="446"/>
        <end position="466"/>
    </location>
</feature>
<reference evidence="9 10" key="1">
    <citation type="submission" date="2020-12" db="EMBL/GenBank/DDBJ databases">
        <title>FDA dAtabase for Regulatory Grade micrObial Sequences (FDA-ARGOS): Supporting development and validation of Infectious Disease Dx tests.</title>
        <authorList>
            <person name="Sproer C."/>
            <person name="Gronow S."/>
            <person name="Severitt S."/>
            <person name="Schroder I."/>
            <person name="Tallon L."/>
            <person name="Sadzewicz L."/>
            <person name="Zhao X."/>
            <person name="Boylan J."/>
            <person name="Ott S."/>
            <person name="Bowen H."/>
            <person name="Vavikolanu K."/>
            <person name="Mehta A."/>
            <person name="Aluvathingal J."/>
            <person name="Nadendla S."/>
            <person name="Lowell S."/>
            <person name="Myers T."/>
            <person name="Yan Y."/>
            <person name="Sichtig H."/>
        </authorList>
    </citation>
    <scope>NUCLEOTIDE SEQUENCE [LARGE SCALE GENOMIC DNA]</scope>
    <source>
        <strain evidence="9 10">FDAARGOS_990</strain>
    </source>
</reference>
<evidence type="ECO:0000256" key="4">
    <source>
        <dbReference type="ARBA" id="ARBA00022989"/>
    </source>
</evidence>
<evidence type="ECO:0000256" key="7">
    <source>
        <dbReference type="SAM" id="Phobius"/>
    </source>
</evidence>
<dbReference type="EMBL" id="CP065989">
    <property type="protein sequence ID" value="QQB13766.1"/>
    <property type="molecule type" value="Genomic_DNA"/>
</dbReference>
<feature type="compositionally biased region" description="Low complexity" evidence="6">
    <location>
        <begin position="623"/>
        <end position="641"/>
    </location>
</feature>
<keyword evidence="2" id="KW-1003">Cell membrane</keyword>
<feature type="transmembrane region" description="Helical" evidence="7">
    <location>
        <begin position="67"/>
        <end position="88"/>
    </location>
</feature>
<dbReference type="PANTHER" id="PTHR30619:SF1">
    <property type="entry name" value="RECOMBINATION PROTEIN 2"/>
    <property type="match status" value="1"/>
</dbReference>
<feature type="transmembrane region" description="Helical" evidence="7">
    <location>
        <begin position="247"/>
        <end position="263"/>
    </location>
</feature>
<evidence type="ECO:0000259" key="8">
    <source>
        <dbReference type="SMART" id="SM00849"/>
    </source>
</evidence>